<keyword evidence="17 21" id="KW-0170">Cobalt</keyword>
<dbReference type="SUPFAM" id="SSF52242">
    <property type="entry name" value="Cobalamin (vitamin B12)-binding domain"/>
    <property type="match status" value="1"/>
</dbReference>
<name>F0SYH1_SYNGF</name>
<dbReference type="eggNOG" id="COG0646">
    <property type="taxonomic scope" value="Bacteria"/>
</dbReference>
<dbReference type="AlphaFoldDB" id="F0SYH1"/>
<evidence type="ECO:0000256" key="23">
    <source>
        <dbReference type="PIRSR" id="PIRSR000381-2"/>
    </source>
</evidence>
<dbReference type="InterPro" id="IPR036594">
    <property type="entry name" value="Meth_synthase_dom"/>
</dbReference>
<keyword evidence="12 21" id="KW-0949">S-adenosyl-L-methionine</keyword>
<evidence type="ECO:0000259" key="26">
    <source>
        <dbReference type="PROSITE" id="PS50972"/>
    </source>
</evidence>
<feature type="binding site" evidence="23">
    <location>
        <position position="765"/>
    </location>
    <ligand>
        <name>methylcob(III)alamin</name>
        <dbReference type="ChEBI" id="CHEBI:28115"/>
    </ligand>
</feature>
<evidence type="ECO:0000256" key="6">
    <source>
        <dbReference type="ARBA" id="ARBA00012032"/>
    </source>
</evidence>
<organism evidence="30 31">
    <name type="scientific">Syntrophobotulus glycolicus (strain DSM 8271 / FlGlyR)</name>
    <dbReference type="NCBI Taxonomy" id="645991"/>
    <lineage>
        <taxon>Bacteria</taxon>
        <taxon>Bacillati</taxon>
        <taxon>Bacillota</taxon>
        <taxon>Clostridia</taxon>
        <taxon>Eubacteriales</taxon>
        <taxon>Desulfitobacteriaceae</taxon>
        <taxon>Syntrophobotulus</taxon>
    </lineage>
</organism>
<dbReference type="Gene3D" id="3.20.20.20">
    <property type="entry name" value="Dihydropteroate synthase-like"/>
    <property type="match status" value="1"/>
</dbReference>
<dbReference type="SUPFAM" id="SSF47644">
    <property type="entry name" value="Methionine synthase domain"/>
    <property type="match status" value="1"/>
</dbReference>
<dbReference type="NCBIfam" id="TIGR02082">
    <property type="entry name" value="metH"/>
    <property type="match status" value="1"/>
</dbReference>
<dbReference type="PROSITE" id="PS50972">
    <property type="entry name" value="PTERIN_BINDING"/>
    <property type="match status" value="1"/>
</dbReference>
<keyword evidence="9 21" id="KW-0028">Amino-acid biosynthesis</keyword>
<feature type="domain" description="B12-binding N-terminal" evidence="29">
    <location>
        <begin position="614"/>
        <end position="707"/>
    </location>
</feature>
<dbReference type="PIRSF" id="PIRSF000381">
    <property type="entry name" value="MetH"/>
    <property type="match status" value="1"/>
</dbReference>
<dbReference type="PANTHER" id="PTHR45833">
    <property type="entry name" value="METHIONINE SYNTHASE"/>
    <property type="match status" value="1"/>
</dbReference>
<evidence type="ECO:0000256" key="13">
    <source>
        <dbReference type="ARBA" id="ARBA00022723"/>
    </source>
</evidence>
<comment type="domain">
    <text evidence="21">Modular enzyme with four functionally distinct domains. The isolated Hcy-binding domain catalyzes methyl transfer from free methylcobalamin to homocysteine. The Hcy-binding domain in association with the pterin-binding domain catalyzes the methylation of cob(I)alamin by methyltetrahydrofolate and the methylation of homocysteine. The B12-binding domain binds the cofactor. The AdoMet activation domain binds S-adenosyl-L-methionine. Under aerobic conditions cob(I)alamin can be converted to inactive cob(II)alamin. Reductive methylation by S-adenosyl-L-methionine and flavodoxin regenerates methylcobalamin.</text>
</comment>
<feature type="domain" description="Pterin-binding" evidence="26">
    <location>
        <begin position="333"/>
        <end position="589"/>
    </location>
</feature>
<feature type="binding site" evidence="23">
    <location>
        <position position="821"/>
    </location>
    <ligand>
        <name>methylcob(III)alamin</name>
        <dbReference type="ChEBI" id="CHEBI:28115"/>
    </ligand>
</feature>
<dbReference type="GO" id="GO:0031419">
    <property type="term" value="F:cobalamin binding"/>
    <property type="evidence" value="ECO:0007669"/>
    <property type="project" value="UniProtKB-UniRule"/>
</dbReference>
<dbReference type="Gene3D" id="3.40.50.280">
    <property type="entry name" value="Cobalamin-binding domain"/>
    <property type="match status" value="1"/>
</dbReference>
<comment type="function">
    <text evidence="18 21">Catalyzes the transfer of a methyl group from methyl-cobalamin to homocysteine, yielding enzyme-bound cob(I)alamin and methionine. Subsequently, remethylates the cofactor using methyltetrahydrofolate.</text>
</comment>
<evidence type="ECO:0000259" key="29">
    <source>
        <dbReference type="PROSITE" id="PS51337"/>
    </source>
</evidence>
<dbReference type="PROSITE" id="PS51332">
    <property type="entry name" value="B12_BINDING"/>
    <property type="match status" value="1"/>
</dbReference>
<feature type="binding site" evidence="22 24">
    <location>
        <position position="225"/>
    </location>
    <ligand>
        <name>Zn(2+)</name>
        <dbReference type="ChEBI" id="CHEBI:29105"/>
    </ligand>
</feature>
<dbReference type="GO" id="GO:0008270">
    <property type="term" value="F:zinc ion binding"/>
    <property type="evidence" value="ECO:0007669"/>
    <property type="project" value="UniProtKB-UniRule"/>
</dbReference>
<evidence type="ECO:0000313" key="31">
    <source>
        <dbReference type="Proteomes" id="UP000007488"/>
    </source>
</evidence>
<dbReference type="InterPro" id="IPR000489">
    <property type="entry name" value="Pterin-binding_dom"/>
</dbReference>
<dbReference type="HOGENOM" id="CLU_004914_4_0_9"/>
<protein>
    <recommendedName>
        <fullName evidence="7 20">Methionine synthase</fullName>
        <ecNumber evidence="6 20">2.1.1.13</ecNumber>
    </recommendedName>
    <alternativeName>
        <fullName evidence="19 21">5-methyltetrahydrofolate--homocysteine methyltransferase</fullName>
    </alternativeName>
</protein>
<dbReference type="PROSITE" id="PS50970">
    <property type="entry name" value="HCY"/>
    <property type="match status" value="1"/>
</dbReference>
<dbReference type="OrthoDB" id="9803687at2"/>
<evidence type="ECO:0000256" key="4">
    <source>
        <dbReference type="ARBA" id="ARBA00005178"/>
    </source>
</evidence>
<proteinExistence type="inferred from homology"/>
<evidence type="ECO:0000256" key="24">
    <source>
        <dbReference type="PROSITE-ProRule" id="PRU00333"/>
    </source>
</evidence>
<evidence type="ECO:0000256" key="15">
    <source>
        <dbReference type="ARBA" id="ARBA00022833"/>
    </source>
</evidence>
<dbReference type="Gene3D" id="3.20.20.330">
    <property type="entry name" value="Homocysteine-binding-like domain"/>
    <property type="match status" value="1"/>
</dbReference>
<dbReference type="STRING" id="645991.Sgly_2813"/>
<dbReference type="GO" id="GO:0032259">
    <property type="term" value="P:methylation"/>
    <property type="evidence" value="ECO:0007669"/>
    <property type="project" value="UniProtKB-KW"/>
</dbReference>
<dbReference type="GO" id="GO:0005829">
    <property type="term" value="C:cytosol"/>
    <property type="evidence" value="ECO:0007669"/>
    <property type="project" value="TreeGrafter"/>
</dbReference>
<comment type="pathway">
    <text evidence="4 21">Amino-acid biosynthesis; L-methionine biosynthesis via de novo pathway; L-methionine from L-homocysteine (MetH route): step 1/1.</text>
</comment>
<dbReference type="Pfam" id="PF02607">
    <property type="entry name" value="B12-binding_2"/>
    <property type="match status" value="1"/>
</dbReference>
<keyword evidence="14" id="KW-0677">Repeat</keyword>
<dbReference type="InterPro" id="IPR050554">
    <property type="entry name" value="Met_Synthase/Corrinoid"/>
</dbReference>
<comment type="cofactor">
    <cofactor evidence="3 21 22">
        <name>methylcob(III)alamin</name>
        <dbReference type="ChEBI" id="CHEBI:28115"/>
    </cofactor>
</comment>
<dbReference type="Gene3D" id="3.10.196.10">
    <property type="entry name" value="Vitamin B12-dependent methionine synthase, activation domain"/>
    <property type="match status" value="1"/>
</dbReference>
<dbReference type="PROSITE" id="PS50974">
    <property type="entry name" value="ADOMET_ACTIVATION"/>
    <property type="match status" value="1"/>
</dbReference>
<dbReference type="EC" id="2.1.1.13" evidence="6 20"/>
<evidence type="ECO:0000256" key="20">
    <source>
        <dbReference type="NCBIfam" id="TIGR02082"/>
    </source>
</evidence>
<comment type="catalytic activity">
    <reaction evidence="1 21">
        <text>(6S)-5-methyl-5,6,7,8-tetrahydrofolate + L-homocysteine = (6S)-5,6,7,8-tetrahydrofolate + L-methionine</text>
        <dbReference type="Rhea" id="RHEA:11172"/>
        <dbReference type="ChEBI" id="CHEBI:18608"/>
        <dbReference type="ChEBI" id="CHEBI:57453"/>
        <dbReference type="ChEBI" id="CHEBI:57844"/>
        <dbReference type="ChEBI" id="CHEBI:58199"/>
        <dbReference type="EC" id="2.1.1.13"/>
    </reaction>
</comment>
<dbReference type="InterPro" id="IPR003726">
    <property type="entry name" value="HCY_dom"/>
</dbReference>
<evidence type="ECO:0000256" key="2">
    <source>
        <dbReference type="ARBA" id="ARBA00001947"/>
    </source>
</evidence>
<keyword evidence="11 21" id="KW-0808">Transferase</keyword>
<evidence type="ECO:0000256" key="9">
    <source>
        <dbReference type="ARBA" id="ARBA00022605"/>
    </source>
</evidence>
<dbReference type="Pfam" id="PF00809">
    <property type="entry name" value="Pterin_bind"/>
    <property type="match status" value="1"/>
</dbReference>
<dbReference type="InterPro" id="IPR006158">
    <property type="entry name" value="Cobalamin-bd"/>
</dbReference>
<gene>
    <name evidence="30" type="ordered locus">Sgly_2813</name>
</gene>
<dbReference type="SUPFAM" id="SSF56507">
    <property type="entry name" value="Methionine synthase activation domain-like"/>
    <property type="match status" value="1"/>
</dbReference>
<keyword evidence="8 21" id="KW-0489">Methyltransferase</keyword>
<dbReference type="Proteomes" id="UP000007488">
    <property type="component" value="Chromosome"/>
</dbReference>
<keyword evidence="13 21" id="KW-0479">Metal-binding</keyword>
<keyword evidence="16 21" id="KW-0486">Methionine biosynthesis</keyword>
<keyword evidence="15 21" id="KW-0862">Zinc</keyword>
<dbReference type="FunFam" id="3.20.20.20:FF:000017">
    <property type="entry name" value="Methionine synthase"/>
    <property type="match status" value="1"/>
</dbReference>
<dbReference type="FunFam" id="3.20.20.330:FF:000001">
    <property type="entry name" value="Methionine synthase"/>
    <property type="match status" value="1"/>
</dbReference>
<evidence type="ECO:0000256" key="8">
    <source>
        <dbReference type="ARBA" id="ARBA00022603"/>
    </source>
</evidence>
<evidence type="ECO:0000256" key="7">
    <source>
        <dbReference type="ARBA" id="ARBA00013998"/>
    </source>
</evidence>
<dbReference type="RefSeq" id="WP_013625903.1">
    <property type="nucleotide sequence ID" value="NC_015172.1"/>
</dbReference>
<evidence type="ECO:0000259" key="27">
    <source>
        <dbReference type="PROSITE" id="PS50974"/>
    </source>
</evidence>
<evidence type="ECO:0000256" key="11">
    <source>
        <dbReference type="ARBA" id="ARBA00022679"/>
    </source>
</evidence>
<evidence type="ECO:0000256" key="17">
    <source>
        <dbReference type="ARBA" id="ARBA00023285"/>
    </source>
</evidence>
<evidence type="ECO:0000256" key="22">
    <source>
        <dbReference type="PIRSR" id="PIRSR000381-1"/>
    </source>
</evidence>
<comment type="similarity">
    <text evidence="5">Belongs to the vitamin-B12 dependent methionine synthase family.</text>
</comment>
<dbReference type="GO" id="GO:0008705">
    <property type="term" value="F:methionine synthase activity"/>
    <property type="evidence" value="ECO:0007669"/>
    <property type="project" value="UniProtKB-UniRule"/>
</dbReference>
<dbReference type="InterPro" id="IPR011822">
    <property type="entry name" value="MetH"/>
</dbReference>
<evidence type="ECO:0000256" key="14">
    <source>
        <dbReference type="ARBA" id="ARBA00022737"/>
    </source>
</evidence>
<comment type="cofactor">
    <cofactor evidence="2 21 24">
        <name>Zn(2+)</name>
        <dbReference type="ChEBI" id="CHEBI:29105"/>
    </cofactor>
</comment>
<dbReference type="InterPro" id="IPR004223">
    <property type="entry name" value="VitB12-dep_Met_synth_activ_dom"/>
</dbReference>
<dbReference type="eggNOG" id="COG1410">
    <property type="taxonomic scope" value="Bacteria"/>
</dbReference>
<dbReference type="Pfam" id="PF02574">
    <property type="entry name" value="S-methyl_trans"/>
    <property type="match status" value="1"/>
</dbReference>
<evidence type="ECO:0000313" key="30">
    <source>
        <dbReference type="EMBL" id="ADY57083.1"/>
    </source>
</evidence>
<evidence type="ECO:0000256" key="3">
    <source>
        <dbReference type="ARBA" id="ARBA00001956"/>
    </source>
</evidence>
<feature type="binding site" description="axial binding residue" evidence="22">
    <location>
        <position position="720"/>
    </location>
    <ligand>
        <name>methylcob(III)alamin</name>
        <dbReference type="ChEBI" id="CHEBI:28115"/>
    </ligand>
    <ligandPart>
        <name>Co</name>
        <dbReference type="ChEBI" id="CHEBI:27638"/>
    </ligandPart>
</feature>
<feature type="domain" description="AdoMet activation" evidence="27">
    <location>
        <begin position="865"/>
        <end position="1161"/>
    </location>
</feature>
<keyword evidence="31" id="KW-1185">Reference proteome</keyword>
<dbReference type="InterPro" id="IPR036724">
    <property type="entry name" value="Cobalamin-bd_sf"/>
</dbReference>
<dbReference type="Gene3D" id="1.10.1240.10">
    <property type="entry name" value="Methionine synthase domain"/>
    <property type="match status" value="1"/>
</dbReference>
<dbReference type="SUPFAM" id="SSF82282">
    <property type="entry name" value="Homocysteine S-methyltransferase"/>
    <property type="match status" value="1"/>
</dbReference>
<dbReference type="PROSITE" id="PS51337">
    <property type="entry name" value="B12_BINDING_NTER"/>
    <property type="match status" value="1"/>
</dbReference>
<reference evidence="31" key="2">
    <citation type="submission" date="2011-02" db="EMBL/GenBank/DDBJ databases">
        <title>The complete genome of Syntrophobotulus glycolicus DSM 8271.</title>
        <authorList>
            <person name="Lucas S."/>
            <person name="Copeland A."/>
            <person name="Lapidus A."/>
            <person name="Bruce D."/>
            <person name="Goodwin L."/>
            <person name="Pitluck S."/>
            <person name="Kyrpides N."/>
            <person name="Mavromatis K."/>
            <person name="Pagani I."/>
            <person name="Ivanova N."/>
            <person name="Mikhailova N."/>
            <person name="Chertkov O."/>
            <person name="Held B."/>
            <person name="Detter J.C."/>
            <person name="Tapia R."/>
            <person name="Han C."/>
            <person name="Land M."/>
            <person name="Hauser L."/>
            <person name="Markowitz V."/>
            <person name="Cheng J.-F."/>
            <person name="Hugenholtz P."/>
            <person name="Woyke T."/>
            <person name="Wu D."/>
            <person name="Spring S."/>
            <person name="Schroeder M."/>
            <person name="Brambilla E."/>
            <person name="Klenk H.-P."/>
            <person name="Eisen J.A."/>
        </authorList>
    </citation>
    <scope>NUCLEOTIDE SEQUENCE [LARGE SCALE GENOMIC DNA]</scope>
    <source>
        <strain evidence="31">DSM 8271 / FlGlyR</strain>
    </source>
</reference>
<feature type="domain" description="Hcy-binding" evidence="25">
    <location>
        <begin position="1"/>
        <end position="303"/>
    </location>
</feature>
<evidence type="ECO:0000259" key="28">
    <source>
        <dbReference type="PROSITE" id="PS51332"/>
    </source>
</evidence>
<evidence type="ECO:0000259" key="25">
    <source>
        <dbReference type="PROSITE" id="PS50970"/>
    </source>
</evidence>
<reference evidence="30 31" key="1">
    <citation type="journal article" date="2011" name="Stand. Genomic Sci.">
        <title>Complete genome sequence of Syntrophobotulus glycolicus type strain (FlGlyR).</title>
        <authorList>
            <person name="Han C."/>
            <person name="Mwirichia R."/>
            <person name="Chertkov O."/>
            <person name="Held B."/>
            <person name="Lapidus A."/>
            <person name="Nolan M."/>
            <person name="Lucas S."/>
            <person name="Hammon N."/>
            <person name="Deshpande S."/>
            <person name="Cheng J.F."/>
            <person name="Tapia R."/>
            <person name="Goodwin L."/>
            <person name="Pitluck S."/>
            <person name="Huntemann M."/>
            <person name="Liolios K."/>
            <person name="Ivanova N."/>
            <person name="Pagani I."/>
            <person name="Mavromatis K."/>
            <person name="Ovchinikova G."/>
            <person name="Pati A."/>
            <person name="Chen A."/>
            <person name="Palaniappan K."/>
            <person name="Land M."/>
            <person name="Hauser L."/>
            <person name="Brambilla E.M."/>
            <person name="Rohde M."/>
            <person name="Spring S."/>
            <person name="Sikorski J."/>
            <person name="Goker M."/>
            <person name="Woyke T."/>
            <person name="Bristow J."/>
            <person name="Eisen J.A."/>
            <person name="Markowitz V."/>
            <person name="Hugenholtz P."/>
            <person name="Kyrpides N.C."/>
            <person name="Klenk H.P."/>
            <person name="Detter J.C."/>
        </authorList>
    </citation>
    <scope>NUCLEOTIDE SEQUENCE [LARGE SCALE GENOMIC DNA]</scope>
    <source>
        <strain evidence="31">DSM 8271 / FlGlyR</strain>
    </source>
</reference>
<dbReference type="InterPro" id="IPR036589">
    <property type="entry name" value="HCY_dom_sf"/>
</dbReference>
<evidence type="ECO:0000256" key="21">
    <source>
        <dbReference type="PIRNR" id="PIRNR000381"/>
    </source>
</evidence>
<dbReference type="InterPro" id="IPR003759">
    <property type="entry name" value="Cbl-bd_cap"/>
</dbReference>
<dbReference type="GO" id="GO:0050667">
    <property type="term" value="P:homocysteine metabolic process"/>
    <property type="evidence" value="ECO:0007669"/>
    <property type="project" value="TreeGrafter"/>
</dbReference>
<evidence type="ECO:0000256" key="18">
    <source>
        <dbReference type="ARBA" id="ARBA00025552"/>
    </source>
</evidence>
<feature type="binding site" evidence="23">
    <location>
        <position position="916"/>
    </location>
    <ligand>
        <name>S-adenosyl-L-methionine</name>
        <dbReference type="ChEBI" id="CHEBI:59789"/>
    </ligand>
</feature>
<dbReference type="InterPro" id="IPR037010">
    <property type="entry name" value="VitB12-dep_Met_synth_activ_sf"/>
</dbReference>
<dbReference type="Pfam" id="PF02310">
    <property type="entry name" value="B12-binding"/>
    <property type="match status" value="1"/>
</dbReference>
<evidence type="ECO:0000256" key="10">
    <source>
        <dbReference type="ARBA" id="ARBA00022628"/>
    </source>
</evidence>
<dbReference type="EMBL" id="CP002547">
    <property type="protein sequence ID" value="ADY57083.1"/>
    <property type="molecule type" value="Genomic_DNA"/>
</dbReference>
<dbReference type="GO" id="GO:0046653">
    <property type="term" value="P:tetrahydrofolate metabolic process"/>
    <property type="evidence" value="ECO:0007669"/>
    <property type="project" value="TreeGrafter"/>
</dbReference>
<dbReference type="PANTHER" id="PTHR45833:SF1">
    <property type="entry name" value="METHIONINE SYNTHASE"/>
    <property type="match status" value="1"/>
</dbReference>
<evidence type="ECO:0000256" key="5">
    <source>
        <dbReference type="ARBA" id="ARBA00010398"/>
    </source>
</evidence>
<feature type="binding site" evidence="22 24">
    <location>
        <position position="288"/>
    </location>
    <ligand>
        <name>Zn(2+)</name>
        <dbReference type="ChEBI" id="CHEBI:29105"/>
    </ligand>
</feature>
<sequence length="1161" mass="128619">MDLFKTQLEKKILILDGAMGTMLQRHQLKPDDFGQPEYDGCNEILNLSQPDLIKAIHEAYLDAGADIIETNSFGATNVVLEEYGLADRDIELNEISARLAREAADARSTKAWPRFVAGSMGPTIRMLTLSAGITFEELEEAYYRQALGLIKGGADLLLVETCQDTLNVKAAGIGIGRAFHGLGKEIPIMISCTIEPSGTMLAGQNIQAFYLSVKHLNPAVIGLNCGTGADGMREHVRTLAGIASCAVSCHANAGLPDEEGNYLEQPRAFAAKQAEFARNGWLNIAGGCCGTTPEHIKALAEELRDCRPRAGKQKAESAVSGIEPLWLEKTGRPILVGERSNVIGSRLFRDLIVGEHYEEGSEVARGQVKKGAHVVDICVANPDRDEYHDMVNFLSYVVKKVKVPLMLDSTDAQVVEAGLKMIQGKAIINSINLENGLERFEQIVPLIHKYGAAIVVGLIDEQGMALSREDKLRVAERSCQLLTERYALQPGDIIFDPLTFPVGTGDPKYLGSAKETIEGLRLIKEKIPACKTILGVSNVSFGLPTVGREVLNAVFVHHNTLAGLDYAIVNAEKHKSYADIPEEERKLAEDLLFQTNDRTLKNFTDFYRDKKAVPVHVQEQLSWDQRLARNIVDGSKEGLEADLSEGLKTHTPLELINGPLLKGMDEVGRLFNRNMLIVAEVLQSAEVMKAAVGILEKHMDKTEEAIKGKLILATVKGDVHDIGKNLVEIILSNNGYQVINLGVKVSPEEIIKACREHKPDAVGLSGLLVKSVQQMLVTAQEMRAENIKVPLILGGAALSRKFTEEKIAPAYDAPAFYCQDAMEGLKVLQEYLYAHKDTVIKANQDKGIDRRDEEARKRKTFAQESRDTHPLNETGLLRSQTDQIARPLPGPIYVPSDLQRHVLLDFPLQEIIRDIDVKSLMKFYLGIGKKKPDTLQEMGSGFVRDTREEELAHTIQQLFNEIVDQKMIKARGVYRFLPARSAGNLVRILNPENHEEIQAEFLFPRQTAEPFLSPADYIQNPINGKTDYLGLFTVTTGVGLREKAQALKDGGQYLKSYLLQVISLKMAEAMAEKVHEIMRKEWGLPEREVSGNKEKNRRRYQGIRLSPGYPLCPDLEAQRQIFKLLQPEDIGITLTESLMMDPEASVSALVFAHPEARIFSL</sequence>
<feature type="binding site" evidence="23">
    <location>
        <position position="1104"/>
    </location>
    <ligand>
        <name>S-adenosyl-L-methionine</name>
        <dbReference type="ChEBI" id="CHEBI:59789"/>
    </ligand>
</feature>
<feature type="binding site" evidence="22 24">
    <location>
        <position position="289"/>
    </location>
    <ligand>
        <name>Zn(2+)</name>
        <dbReference type="ChEBI" id="CHEBI:29105"/>
    </ligand>
</feature>
<dbReference type="SUPFAM" id="SSF51717">
    <property type="entry name" value="Dihydropteroate synthetase-like"/>
    <property type="match status" value="1"/>
</dbReference>
<evidence type="ECO:0000256" key="16">
    <source>
        <dbReference type="ARBA" id="ARBA00023167"/>
    </source>
</evidence>
<evidence type="ECO:0000256" key="12">
    <source>
        <dbReference type="ARBA" id="ARBA00022691"/>
    </source>
</evidence>
<evidence type="ECO:0000256" key="19">
    <source>
        <dbReference type="ARBA" id="ARBA00031040"/>
    </source>
</evidence>
<feature type="domain" description="B12-binding" evidence="28">
    <location>
        <begin position="707"/>
        <end position="842"/>
    </location>
</feature>
<accession>F0SYH1</accession>
<feature type="binding site" evidence="23">
    <location>
        <begin position="717"/>
        <end position="721"/>
    </location>
    <ligand>
        <name>methylcob(III)alamin</name>
        <dbReference type="ChEBI" id="CHEBI:28115"/>
    </ligand>
</feature>
<dbReference type="Pfam" id="PF02965">
    <property type="entry name" value="Met_synt_B12"/>
    <property type="match status" value="1"/>
</dbReference>
<keyword evidence="10 21" id="KW-0846">Cobalamin</keyword>
<dbReference type="InterPro" id="IPR011005">
    <property type="entry name" value="Dihydropteroate_synth-like_sf"/>
</dbReference>
<dbReference type="KEGG" id="sgy:Sgly_2813"/>
<evidence type="ECO:0000256" key="1">
    <source>
        <dbReference type="ARBA" id="ARBA00001700"/>
    </source>
</evidence>
<dbReference type="UniPathway" id="UPA00051">
    <property type="reaction ID" value="UER00081"/>
</dbReference>
<dbReference type="SMART" id="SM01018">
    <property type="entry name" value="B12-binding_2"/>
    <property type="match status" value="1"/>
</dbReference>